<protein>
    <submittedName>
        <fullName evidence="1">Uncharacterized protein</fullName>
    </submittedName>
</protein>
<proteinExistence type="predicted"/>
<evidence type="ECO:0000313" key="1">
    <source>
        <dbReference type="EMBL" id="EXB86648.1"/>
    </source>
</evidence>
<dbReference type="EMBL" id="KE344918">
    <property type="protein sequence ID" value="EXB86648.1"/>
    <property type="molecule type" value="Genomic_DNA"/>
</dbReference>
<dbReference type="Proteomes" id="UP000030645">
    <property type="component" value="Unassembled WGS sequence"/>
</dbReference>
<sequence>MTELNVENSRFSVLPMVQNLSNFSTLLPRSFLASNTTQHLPLVTNLPPWHFFHVFPLPSPLRNIFSFWPLFLE</sequence>
<dbReference type="AlphaFoldDB" id="W9RPR3"/>
<name>W9RPR3_9ROSA</name>
<organism evidence="1 2">
    <name type="scientific">Morus notabilis</name>
    <dbReference type="NCBI Taxonomy" id="981085"/>
    <lineage>
        <taxon>Eukaryota</taxon>
        <taxon>Viridiplantae</taxon>
        <taxon>Streptophyta</taxon>
        <taxon>Embryophyta</taxon>
        <taxon>Tracheophyta</taxon>
        <taxon>Spermatophyta</taxon>
        <taxon>Magnoliopsida</taxon>
        <taxon>eudicotyledons</taxon>
        <taxon>Gunneridae</taxon>
        <taxon>Pentapetalae</taxon>
        <taxon>rosids</taxon>
        <taxon>fabids</taxon>
        <taxon>Rosales</taxon>
        <taxon>Moraceae</taxon>
        <taxon>Moreae</taxon>
        <taxon>Morus</taxon>
    </lineage>
</organism>
<reference evidence="2" key="1">
    <citation type="submission" date="2013-01" db="EMBL/GenBank/DDBJ databases">
        <title>Draft Genome Sequence of a Mulberry Tree, Morus notabilis C.K. Schneid.</title>
        <authorList>
            <person name="He N."/>
            <person name="Zhao S."/>
        </authorList>
    </citation>
    <scope>NUCLEOTIDE SEQUENCE</scope>
</reference>
<gene>
    <name evidence="1" type="ORF">L484_013178</name>
</gene>
<keyword evidence="2" id="KW-1185">Reference proteome</keyword>
<accession>W9RPR3</accession>
<evidence type="ECO:0000313" key="2">
    <source>
        <dbReference type="Proteomes" id="UP000030645"/>
    </source>
</evidence>